<protein>
    <submittedName>
        <fullName evidence="7">MFS transporter</fullName>
    </submittedName>
</protein>
<evidence type="ECO:0000313" key="7">
    <source>
        <dbReference type="EMBL" id="NGO47030.1"/>
    </source>
</evidence>
<keyword evidence="8" id="KW-1185">Reference proteome</keyword>
<keyword evidence="5 6" id="KW-0472">Membrane</keyword>
<proteinExistence type="predicted"/>
<feature type="transmembrane region" description="Helical" evidence="6">
    <location>
        <begin position="158"/>
        <end position="179"/>
    </location>
</feature>
<keyword evidence="2" id="KW-1003">Cell membrane</keyword>
<evidence type="ECO:0000256" key="6">
    <source>
        <dbReference type="SAM" id="Phobius"/>
    </source>
</evidence>
<dbReference type="Gene3D" id="1.20.1250.20">
    <property type="entry name" value="MFS general substrate transporter like domains"/>
    <property type="match status" value="1"/>
</dbReference>
<keyword evidence="3 6" id="KW-0812">Transmembrane</keyword>
<dbReference type="PANTHER" id="PTHR23513">
    <property type="entry name" value="INTEGRAL MEMBRANE EFFLUX PROTEIN-RELATED"/>
    <property type="match status" value="1"/>
</dbReference>
<feature type="transmembrane region" description="Helical" evidence="6">
    <location>
        <begin position="297"/>
        <end position="319"/>
    </location>
</feature>
<gene>
    <name evidence="7" type="ORF">G6048_34640</name>
</gene>
<comment type="subcellular location">
    <subcellularLocation>
        <location evidence="1">Cell membrane</location>
        <topology evidence="1">Multi-pass membrane protein</topology>
    </subcellularLocation>
</comment>
<reference evidence="7 8" key="1">
    <citation type="submission" date="2020-02" db="EMBL/GenBank/DDBJ databases">
        <title>Whole-genome analyses of novel actinobacteria.</title>
        <authorList>
            <person name="Sahin N."/>
            <person name="Tokatli A."/>
        </authorList>
    </citation>
    <scope>NUCLEOTIDE SEQUENCE [LARGE SCALE GENOMIC DNA]</scope>
    <source>
        <strain evidence="7 8">YC419</strain>
    </source>
</reference>
<name>A0ABX0E2B6_9ACTN</name>
<evidence type="ECO:0000256" key="5">
    <source>
        <dbReference type="ARBA" id="ARBA00023136"/>
    </source>
</evidence>
<feature type="transmembrane region" description="Helical" evidence="6">
    <location>
        <begin position="245"/>
        <end position="265"/>
    </location>
</feature>
<dbReference type="RefSeq" id="WP_165343555.1">
    <property type="nucleotide sequence ID" value="NZ_JAAKZX010000158.1"/>
</dbReference>
<organism evidence="7 8">
    <name type="scientific">Streptomyces ureilyticus</name>
    <dbReference type="NCBI Taxonomy" id="1775131"/>
    <lineage>
        <taxon>Bacteria</taxon>
        <taxon>Bacillati</taxon>
        <taxon>Actinomycetota</taxon>
        <taxon>Actinomycetes</taxon>
        <taxon>Kitasatosporales</taxon>
        <taxon>Streptomycetaceae</taxon>
        <taxon>Streptomyces</taxon>
    </lineage>
</organism>
<evidence type="ECO:0000256" key="3">
    <source>
        <dbReference type="ARBA" id="ARBA00022692"/>
    </source>
</evidence>
<keyword evidence="4 6" id="KW-1133">Transmembrane helix</keyword>
<dbReference type="InterPro" id="IPR036259">
    <property type="entry name" value="MFS_trans_sf"/>
</dbReference>
<feature type="transmembrane region" description="Helical" evidence="6">
    <location>
        <begin position="356"/>
        <end position="380"/>
    </location>
</feature>
<feature type="transmembrane region" description="Helical" evidence="6">
    <location>
        <begin position="207"/>
        <end position="225"/>
    </location>
</feature>
<evidence type="ECO:0000256" key="4">
    <source>
        <dbReference type="ARBA" id="ARBA00022989"/>
    </source>
</evidence>
<dbReference type="InterPro" id="IPR011701">
    <property type="entry name" value="MFS"/>
</dbReference>
<dbReference type="InterPro" id="IPR022324">
    <property type="entry name" value="Bacilysin_exporter_BacE_put"/>
</dbReference>
<feature type="transmembrane region" description="Helical" evidence="6">
    <location>
        <begin position="90"/>
        <end position="111"/>
    </location>
</feature>
<dbReference type="PRINTS" id="PR01988">
    <property type="entry name" value="EXPORTERBACE"/>
</dbReference>
<comment type="caution">
    <text evidence="7">The sequence shown here is derived from an EMBL/GenBank/DDBJ whole genome shotgun (WGS) entry which is preliminary data.</text>
</comment>
<dbReference type="PANTHER" id="PTHR23513:SF17">
    <property type="entry name" value="MEMBRANE PROTEIN"/>
    <property type="match status" value="1"/>
</dbReference>
<sequence>MVLWLAADFLSLVGDQLYFIALSWSAIRIGGPAAAGTVLVCAAIPRGVLMLVGGAIVDRIGARRVAVASDVLRAVIMVGCLAIPTPAPLGVLVAIAVVFGIVDAFFYPATGAMSGLVVAKHQLTRMQGIRSLTTRAGLVVGAPASGFVLAAGGQDLAFAINAVTFAASAAALMAVRLLVSAPASAEAGRPVRDAIRGLREALRSSNIWIPLLALAVFEFTTNGLVNVGMPDLADTRDWGARGLGLLLGALGVGAAAVAAAFALTGRSFTPQIGTALAAAVGAVSLLGLLHAGALVHALAAAFGIGVAGALMFGLVVPHLQATVQPHRLGQMMSLVSLATVGITPLSQGAAAASLSLIGTAATFLTATAVALALALVVLLAKHQDMAPVEDPGP</sequence>
<dbReference type="SUPFAM" id="SSF103473">
    <property type="entry name" value="MFS general substrate transporter"/>
    <property type="match status" value="1"/>
</dbReference>
<dbReference type="Pfam" id="PF07690">
    <property type="entry name" value="MFS_1"/>
    <property type="match status" value="1"/>
</dbReference>
<feature type="transmembrane region" description="Helical" evidence="6">
    <location>
        <begin position="331"/>
        <end position="350"/>
    </location>
</feature>
<dbReference type="EMBL" id="JAAKZX010000158">
    <property type="protein sequence ID" value="NGO47030.1"/>
    <property type="molecule type" value="Genomic_DNA"/>
</dbReference>
<evidence type="ECO:0000256" key="1">
    <source>
        <dbReference type="ARBA" id="ARBA00004651"/>
    </source>
</evidence>
<dbReference type="Proteomes" id="UP001518140">
    <property type="component" value="Unassembled WGS sequence"/>
</dbReference>
<evidence type="ECO:0000313" key="8">
    <source>
        <dbReference type="Proteomes" id="UP001518140"/>
    </source>
</evidence>
<accession>A0ABX0E2B6</accession>
<evidence type="ECO:0000256" key="2">
    <source>
        <dbReference type="ARBA" id="ARBA00022475"/>
    </source>
</evidence>
<feature type="transmembrane region" description="Helical" evidence="6">
    <location>
        <begin position="132"/>
        <end position="152"/>
    </location>
</feature>
<feature type="transmembrane region" description="Helical" evidence="6">
    <location>
        <begin position="64"/>
        <end position="84"/>
    </location>
</feature>
<feature type="transmembrane region" description="Helical" evidence="6">
    <location>
        <begin position="272"/>
        <end position="291"/>
    </location>
</feature>